<feature type="compositionally biased region" description="Low complexity" evidence="1">
    <location>
        <begin position="337"/>
        <end position="358"/>
    </location>
</feature>
<keyword evidence="3" id="KW-1185">Reference proteome</keyword>
<feature type="region of interest" description="Disordered" evidence="1">
    <location>
        <begin position="513"/>
        <end position="550"/>
    </location>
</feature>
<feature type="compositionally biased region" description="Polar residues" evidence="1">
    <location>
        <begin position="359"/>
        <end position="428"/>
    </location>
</feature>
<evidence type="ECO:0000313" key="2">
    <source>
        <dbReference type="EMBL" id="KAK9422437.1"/>
    </source>
</evidence>
<reference evidence="2 3" key="1">
    <citation type="journal article" date="2024" name="J. Plant Pathol.">
        <title>Sequence and assembly of the genome of Seiridium unicorne, isolate CBS 538.82, causal agent of cypress canker disease.</title>
        <authorList>
            <person name="Scali E."/>
            <person name="Rocca G.D."/>
            <person name="Danti R."/>
            <person name="Garbelotto M."/>
            <person name="Barberini S."/>
            <person name="Baroncelli R."/>
            <person name="Emiliani G."/>
        </authorList>
    </citation>
    <scope>NUCLEOTIDE SEQUENCE [LARGE SCALE GENOMIC DNA]</scope>
    <source>
        <strain evidence="2 3">BM-138-508</strain>
    </source>
</reference>
<evidence type="ECO:0000256" key="1">
    <source>
        <dbReference type="SAM" id="MobiDB-lite"/>
    </source>
</evidence>
<comment type="caution">
    <text evidence="2">The sequence shown here is derived from an EMBL/GenBank/DDBJ whole genome shotgun (WGS) entry which is preliminary data.</text>
</comment>
<feature type="region of interest" description="Disordered" evidence="1">
    <location>
        <begin position="156"/>
        <end position="180"/>
    </location>
</feature>
<dbReference type="Proteomes" id="UP001408356">
    <property type="component" value="Unassembled WGS sequence"/>
</dbReference>
<feature type="compositionally biased region" description="Basic and acidic residues" evidence="1">
    <location>
        <begin position="541"/>
        <end position="550"/>
    </location>
</feature>
<evidence type="ECO:0000313" key="3">
    <source>
        <dbReference type="Proteomes" id="UP001408356"/>
    </source>
</evidence>
<dbReference type="EMBL" id="JARVKF010000113">
    <property type="protein sequence ID" value="KAK9422437.1"/>
    <property type="molecule type" value="Genomic_DNA"/>
</dbReference>
<feature type="region of interest" description="Disordered" evidence="1">
    <location>
        <begin position="571"/>
        <end position="637"/>
    </location>
</feature>
<feature type="compositionally biased region" description="Low complexity" evidence="1">
    <location>
        <begin position="163"/>
        <end position="180"/>
    </location>
</feature>
<name>A0ABR2V6A2_9PEZI</name>
<feature type="region of interest" description="Disordered" evidence="1">
    <location>
        <begin position="294"/>
        <end position="430"/>
    </location>
</feature>
<gene>
    <name evidence="2" type="ORF">SUNI508_04793</name>
</gene>
<feature type="compositionally biased region" description="Pro residues" evidence="1">
    <location>
        <begin position="579"/>
        <end position="590"/>
    </location>
</feature>
<sequence length="637" mass="68328">MAQNKQPTTYLQSILSIFCCVGCCTHDEDGPVHTTQNNDIELSPGTQTRYPETRGTRGDTFTGRERLWKKVGNEGDGCKRSFFNTTPEIVSQDEDMRQLRNDRNSGQYQQTENCSPALPACASLCLCQPIVALLAKREVSKTPTFAMYAANYGFPNGAPPSQNPQMPGQGPNPNQQPQQQQMMYNPQQFPMAAQGGAFPGNPNVNMMPGAGPAGGMMQNAGMPHMAAANGQSKLEISPTHPLRVACRNRAASYFPPGSPSAALPNYQAPYSNNPYGAGVPTSVAPQMNMPQNYAMGGGMPMGGFQMHPGQMTPQQQQQMMQRMQPPQSNPGGMPSNTPQRQFPGQGQTPGPQGTPTPTNSLPSQQPQFSTPQANHTPVQSHTPNNTLHQPQQSLGSSIQTPQTPTFPSNVQGATINGTANATPLSPSADSRDKERIAVILEINSELLWEATQVQNTMLAVKNEKPPSKDGPLNDSEKTDEEKLLLQDFSQCMRRLQGNLAYLAQLADKKTSGQAAAHPSYMKPPPLSTKVKIRPTPPPEGSEGKAVEPASREETIKYFHDLYTKLQNLYPGVDYNKEPALPPPGARPGPQGPGVQKVVSSASNLASPVPGKQPTPKLATSGPPQLAAAHPTPNGPPA</sequence>
<accession>A0ABR2V6A2</accession>
<organism evidence="2 3">
    <name type="scientific">Seiridium unicorne</name>
    <dbReference type="NCBI Taxonomy" id="138068"/>
    <lineage>
        <taxon>Eukaryota</taxon>
        <taxon>Fungi</taxon>
        <taxon>Dikarya</taxon>
        <taxon>Ascomycota</taxon>
        <taxon>Pezizomycotina</taxon>
        <taxon>Sordariomycetes</taxon>
        <taxon>Xylariomycetidae</taxon>
        <taxon>Amphisphaeriales</taxon>
        <taxon>Sporocadaceae</taxon>
        <taxon>Seiridium</taxon>
    </lineage>
</organism>
<feature type="compositionally biased region" description="Low complexity" evidence="1">
    <location>
        <begin position="302"/>
        <end position="326"/>
    </location>
</feature>
<protein>
    <submittedName>
        <fullName evidence="2">Glutamine repeat protein-1</fullName>
    </submittedName>
</protein>
<proteinExistence type="predicted"/>